<dbReference type="Proteomes" id="UP000230750">
    <property type="component" value="Unassembled WGS sequence"/>
</dbReference>
<gene>
    <name evidence="1" type="ORF">BSL78_11746</name>
</gene>
<dbReference type="GO" id="GO:0004833">
    <property type="term" value="F:L-tryptophan 2,3-dioxygenase activity"/>
    <property type="evidence" value="ECO:0007669"/>
    <property type="project" value="InterPro"/>
</dbReference>
<organism evidence="1 2">
    <name type="scientific">Stichopus japonicus</name>
    <name type="common">Sea cucumber</name>
    <dbReference type="NCBI Taxonomy" id="307972"/>
    <lineage>
        <taxon>Eukaryota</taxon>
        <taxon>Metazoa</taxon>
        <taxon>Echinodermata</taxon>
        <taxon>Eleutherozoa</taxon>
        <taxon>Echinozoa</taxon>
        <taxon>Holothuroidea</taxon>
        <taxon>Aspidochirotacea</taxon>
        <taxon>Aspidochirotida</taxon>
        <taxon>Stichopodidae</taxon>
        <taxon>Apostichopus</taxon>
    </lineage>
</organism>
<sequence>MCKLTLFRCVVNDAQRKVKEAKPQKILVYKDYLQLDNKILNAQDRESGRDGDPPHHDEMFFIIVHQVYELWFKSNIHDLRSVMDSLKNVELVKLNRVNEKMTRMTSIMKICVDQLHTLETLNPAEFMGFRSYLFPASGFQSYQFRIFENTFGLKHKSRSEFGRQHYKQDHPSDILKQIDTSEEEKTFVDVLESWLAKVFREEPQSKVFWEKFEKGVKGTIEDIKSKNKSPEEEQKAVAIWQSVIKKELHDKKIIDGHRKMSFDAWRGALMITYLRNRQEKYAVAHNFLNLVRDADNLLMKWRYHHVQMVHRQIGDKAGTGGTTSGYSYLKSTVGDQYRVFKDLFDFHGFLLEPKHLPDYYDL</sequence>
<evidence type="ECO:0000313" key="2">
    <source>
        <dbReference type="Proteomes" id="UP000230750"/>
    </source>
</evidence>
<dbReference type="GO" id="GO:0019441">
    <property type="term" value="P:L-tryptophan catabolic process to kynurenine"/>
    <property type="evidence" value="ECO:0007669"/>
    <property type="project" value="InterPro"/>
</dbReference>
<keyword evidence="1" id="KW-0223">Dioxygenase</keyword>
<dbReference type="Gene3D" id="1.10.287.3810">
    <property type="match status" value="1"/>
</dbReference>
<dbReference type="SUPFAM" id="SSF140959">
    <property type="entry name" value="Indolic compounds 2,3-dioxygenase-like"/>
    <property type="match status" value="1"/>
</dbReference>
<protein>
    <submittedName>
        <fullName evidence="1">Tryptophan 2,3-dioxygenase</fullName>
    </submittedName>
</protein>
<dbReference type="GO" id="GO:0046872">
    <property type="term" value="F:metal ion binding"/>
    <property type="evidence" value="ECO:0007669"/>
    <property type="project" value="InterPro"/>
</dbReference>
<dbReference type="GO" id="GO:0020037">
    <property type="term" value="F:heme binding"/>
    <property type="evidence" value="ECO:0007669"/>
    <property type="project" value="InterPro"/>
</dbReference>
<dbReference type="Pfam" id="PF03301">
    <property type="entry name" value="Trp_dioxygenase"/>
    <property type="match status" value="1"/>
</dbReference>
<reference evidence="1 2" key="1">
    <citation type="journal article" date="2017" name="PLoS Biol.">
        <title>The sea cucumber genome provides insights into morphological evolution and visceral regeneration.</title>
        <authorList>
            <person name="Zhang X."/>
            <person name="Sun L."/>
            <person name="Yuan J."/>
            <person name="Sun Y."/>
            <person name="Gao Y."/>
            <person name="Zhang L."/>
            <person name="Li S."/>
            <person name="Dai H."/>
            <person name="Hamel J.F."/>
            <person name="Liu C."/>
            <person name="Yu Y."/>
            <person name="Liu S."/>
            <person name="Lin W."/>
            <person name="Guo K."/>
            <person name="Jin S."/>
            <person name="Xu P."/>
            <person name="Storey K.B."/>
            <person name="Huan P."/>
            <person name="Zhang T."/>
            <person name="Zhou Y."/>
            <person name="Zhang J."/>
            <person name="Lin C."/>
            <person name="Li X."/>
            <person name="Xing L."/>
            <person name="Huo D."/>
            <person name="Sun M."/>
            <person name="Wang L."/>
            <person name="Mercier A."/>
            <person name="Li F."/>
            <person name="Yang H."/>
            <person name="Xiang J."/>
        </authorList>
    </citation>
    <scope>NUCLEOTIDE SEQUENCE [LARGE SCALE GENOMIC DNA]</scope>
    <source>
        <strain evidence="1">Shaxun</strain>
        <tissue evidence="1">Muscle</tissue>
    </source>
</reference>
<dbReference type="PANTHER" id="PTHR10138:SF0">
    <property type="entry name" value="TRYPTOPHAN 2,3-DIOXYGENASE"/>
    <property type="match status" value="1"/>
</dbReference>
<dbReference type="OrthoDB" id="447477at2759"/>
<dbReference type="PANTHER" id="PTHR10138">
    <property type="entry name" value="TRYPTOPHAN 2,3-DIOXYGENASE"/>
    <property type="match status" value="1"/>
</dbReference>
<dbReference type="STRING" id="307972.A0A2G8KTP1"/>
<accession>A0A2G8KTP1</accession>
<name>A0A2G8KTP1_STIJA</name>
<dbReference type="Gene3D" id="1.20.58.480">
    <property type="match status" value="1"/>
</dbReference>
<dbReference type="InterPro" id="IPR037217">
    <property type="entry name" value="Trp/Indoleamine_2_3_dOase-like"/>
</dbReference>
<evidence type="ECO:0000313" key="1">
    <source>
        <dbReference type="EMBL" id="PIK51378.1"/>
    </source>
</evidence>
<keyword evidence="1" id="KW-0560">Oxidoreductase</keyword>
<keyword evidence="2" id="KW-1185">Reference proteome</keyword>
<dbReference type="GO" id="GO:0019442">
    <property type="term" value="P:L-tryptophan catabolic process to acetyl-CoA"/>
    <property type="evidence" value="ECO:0007669"/>
    <property type="project" value="TreeGrafter"/>
</dbReference>
<comment type="caution">
    <text evidence="1">The sequence shown here is derived from an EMBL/GenBank/DDBJ whole genome shotgun (WGS) entry which is preliminary data.</text>
</comment>
<dbReference type="EMBL" id="MRZV01000376">
    <property type="protein sequence ID" value="PIK51378.1"/>
    <property type="molecule type" value="Genomic_DNA"/>
</dbReference>
<dbReference type="InterPro" id="IPR004981">
    <property type="entry name" value="Trp_2_3_dOase"/>
</dbReference>
<dbReference type="AlphaFoldDB" id="A0A2G8KTP1"/>
<proteinExistence type="predicted"/>